<dbReference type="Pfam" id="PF00155">
    <property type="entry name" value="Aminotran_1_2"/>
    <property type="match status" value="1"/>
</dbReference>
<evidence type="ECO:0000256" key="1">
    <source>
        <dbReference type="ARBA" id="ARBA00001933"/>
    </source>
</evidence>
<dbReference type="InterPro" id="IPR004839">
    <property type="entry name" value="Aminotransferase_I/II_large"/>
</dbReference>
<dbReference type="InterPro" id="IPR015424">
    <property type="entry name" value="PyrdxlP-dep_Trfase"/>
</dbReference>
<evidence type="ECO:0000313" key="8">
    <source>
        <dbReference type="EMBL" id="MBB5938127.1"/>
    </source>
</evidence>
<comment type="caution">
    <text evidence="8">The sequence shown here is derived from an EMBL/GenBank/DDBJ whole genome shotgun (WGS) entry which is preliminary data.</text>
</comment>
<evidence type="ECO:0000256" key="5">
    <source>
        <dbReference type="ARBA" id="ARBA00022898"/>
    </source>
</evidence>
<keyword evidence="9" id="KW-1185">Reference proteome</keyword>
<evidence type="ECO:0000256" key="6">
    <source>
        <dbReference type="RuleBase" id="RU000481"/>
    </source>
</evidence>
<dbReference type="Gene3D" id="3.90.1150.10">
    <property type="entry name" value="Aspartate Aminotransferase, domain 1"/>
    <property type="match status" value="1"/>
</dbReference>
<keyword evidence="5" id="KW-0663">Pyridoxal phosphate</keyword>
<dbReference type="InterPro" id="IPR015421">
    <property type="entry name" value="PyrdxlP-dep_Trfase_major"/>
</dbReference>
<dbReference type="Proteomes" id="UP000588098">
    <property type="component" value="Unassembled WGS sequence"/>
</dbReference>
<dbReference type="InterPro" id="IPR004838">
    <property type="entry name" value="NHTrfase_class1_PyrdxlP-BS"/>
</dbReference>
<dbReference type="GO" id="GO:0006520">
    <property type="term" value="P:amino acid metabolic process"/>
    <property type="evidence" value="ECO:0007669"/>
    <property type="project" value="InterPro"/>
</dbReference>
<feature type="domain" description="Aminotransferase class I/classII large" evidence="7">
    <location>
        <begin position="44"/>
        <end position="401"/>
    </location>
</feature>
<keyword evidence="3 6" id="KW-0032">Aminotransferase</keyword>
<dbReference type="RefSeq" id="WP_184575645.1">
    <property type="nucleotide sequence ID" value="NZ_JACHJL010000014.1"/>
</dbReference>
<evidence type="ECO:0000313" key="9">
    <source>
        <dbReference type="Proteomes" id="UP000588098"/>
    </source>
</evidence>
<sequence>MTAATPPETAPTDRRVSARVGSISESATLAVDAKAKALKAAGRPVIGFGAGEPDFPTPDYIVEAAVAACRDPKNHRYTPAGGLPELKAAIAAKTLRDSGYEVEASQVLVTNGGKQAIYQAFAAILDPGDEVIVPAPYWTTYPESIQLAGGVPVPVVADETTGYQVSVEQLEAARTERTKVVLFVSPSNPTGAVYPREQVEAVGRWAAGHGLWVMTDEIYEHLVYGDATFSSLPVVVPELRDKCIVVNGVAKTYAMTGWRVGWVIGPKDVIKAATNLQSHATSNVSNVAQAAALAAVSGNLDAVAQMREAFDRRRKTIVRMLNEIDGVECPEPQGAFYVYPSVKALLGKEIRGKRPQSSVELAELILEEVEVAVVPGEAFGTPGYLRLSYALGDEDLAEGVSRMQKLLAEAR</sequence>
<dbReference type="InterPro" id="IPR015422">
    <property type="entry name" value="PyrdxlP-dep_Trfase_small"/>
</dbReference>
<gene>
    <name evidence="8" type="ORF">FHS42_005211</name>
</gene>
<dbReference type="GO" id="GO:0008483">
    <property type="term" value="F:transaminase activity"/>
    <property type="evidence" value="ECO:0007669"/>
    <property type="project" value="UniProtKB-KW"/>
</dbReference>
<dbReference type="GO" id="GO:0030170">
    <property type="term" value="F:pyridoxal phosphate binding"/>
    <property type="evidence" value="ECO:0007669"/>
    <property type="project" value="InterPro"/>
</dbReference>
<proteinExistence type="inferred from homology"/>
<dbReference type="PROSITE" id="PS00105">
    <property type="entry name" value="AA_TRANSFER_CLASS_1"/>
    <property type="match status" value="1"/>
</dbReference>
<evidence type="ECO:0000256" key="4">
    <source>
        <dbReference type="ARBA" id="ARBA00022679"/>
    </source>
</evidence>
<dbReference type="PANTHER" id="PTHR46383">
    <property type="entry name" value="ASPARTATE AMINOTRANSFERASE"/>
    <property type="match status" value="1"/>
</dbReference>
<dbReference type="PANTHER" id="PTHR46383:SF1">
    <property type="entry name" value="ASPARTATE AMINOTRANSFERASE"/>
    <property type="match status" value="1"/>
</dbReference>
<organism evidence="8 9">
    <name type="scientific">Streptomyces zagrosensis</name>
    <dbReference type="NCBI Taxonomy" id="1042984"/>
    <lineage>
        <taxon>Bacteria</taxon>
        <taxon>Bacillati</taxon>
        <taxon>Actinomycetota</taxon>
        <taxon>Actinomycetes</taxon>
        <taxon>Kitasatosporales</taxon>
        <taxon>Streptomycetaceae</taxon>
        <taxon>Streptomyces</taxon>
    </lineage>
</organism>
<evidence type="ECO:0000256" key="3">
    <source>
        <dbReference type="ARBA" id="ARBA00022576"/>
    </source>
</evidence>
<accession>A0A7W9QF84</accession>
<protein>
    <recommendedName>
        <fullName evidence="6">Aminotransferase</fullName>
        <ecNumber evidence="6">2.6.1.-</ecNumber>
    </recommendedName>
</protein>
<dbReference type="Gene3D" id="3.40.640.10">
    <property type="entry name" value="Type I PLP-dependent aspartate aminotransferase-like (Major domain)"/>
    <property type="match status" value="1"/>
</dbReference>
<comment type="cofactor">
    <cofactor evidence="1 6">
        <name>pyridoxal 5'-phosphate</name>
        <dbReference type="ChEBI" id="CHEBI:597326"/>
    </cofactor>
</comment>
<dbReference type="SUPFAM" id="SSF53383">
    <property type="entry name" value="PLP-dependent transferases"/>
    <property type="match status" value="1"/>
</dbReference>
<evidence type="ECO:0000259" key="7">
    <source>
        <dbReference type="Pfam" id="PF00155"/>
    </source>
</evidence>
<name>A0A7W9QF84_9ACTN</name>
<dbReference type="EMBL" id="JACHJL010000014">
    <property type="protein sequence ID" value="MBB5938127.1"/>
    <property type="molecule type" value="Genomic_DNA"/>
</dbReference>
<evidence type="ECO:0000256" key="2">
    <source>
        <dbReference type="ARBA" id="ARBA00007441"/>
    </source>
</evidence>
<reference evidence="8 9" key="1">
    <citation type="submission" date="2020-08" db="EMBL/GenBank/DDBJ databases">
        <title>Genomic Encyclopedia of Type Strains, Phase III (KMG-III): the genomes of soil and plant-associated and newly described type strains.</title>
        <authorList>
            <person name="Whitman W."/>
        </authorList>
    </citation>
    <scope>NUCLEOTIDE SEQUENCE [LARGE SCALE GENOMIC DNA]</scope>
    <source>
        <strain evidence="8 9">CECT 8305</strain>
    </source>
</reference>
<keyword evidence="4 6" id="KW-0808">Transferase</keyword>
<dbReference type="FunFam" id="3.40.640.10:FF:000033">
    <property type="entry name" value="Aspartate aminotransferase"/>
    <property type="match status" value="1"/>
</dbReference>
<dbReference type="CDD" id="cd00609">
    <property type="entry name" value="AAT_like"/>
    <property type="match status" value="1"/>
</dbReference>
<dbReference type="AlphaFoldDB" id="A0A7W9QF84"/>
<dbReference type="EC" id="2.6.1.-" evidence="6"/>
<comment type="similarity">
    <text evidence="2 6">Belongs to the class-I pyridoxal-phosphate-dependent aminotransferase family.</text>
</comment>
<dbReference type="InterPro" id="IPR050596">
    <property type="entry name" value="AspAT/PAT-like"/>
</dbReference>